<evidence type="ECO:0000313" key="2">
    <source>
        <dbReference type="EMBL" id="KRL42561.1"/>
    </source>
</evidence>
<name>A0A0R1QDI9_9LACO</name>
<evidence type="ECO:0000256" key="1">
    <source>
        <dbReference type="SAM" id="Coils"/>
    </source>
</evidence>
<feature type="coiled-coil region" evidence="1">
    <location>
        <begin position="205"/>
        <end position="234"/>
    </location>
</feature>
<dbReference type="PATRIC" id="fig|1423769.4.peg.2020"/>
<comment type="caution">
    <text evidence="2">The sequence shown here is derived from an EMBL/GenBank/DDBJ whole genome shotgun (WGS) entry which is preliminary data.</text>
</comment>
<dbReference type="InterPro" id="IPR009785">
    <property type="entry name" value="Prophage_Lj928_Orf309"/>
</dbReference>
<proteinExistence type="predicted"/>
<reference evidence="2 3" key="1">
    <citation type="journal article" date="2015" name="Genome Announc.">
        <title>Expanding the biotechnology potential of lactobacilli through comparative genomics of 213 strains and associated genera.</title>
        <authorList>
            <person name="Sun Z."/>
            <person name="Harris H.M."/>
            <person name="McCann A."/>
            <person name="Guo C."/>
            <person name="Argimon S."/>
            <person name="Zhang W."/>
            <person name="Yang X."/>
            <person name="Jeffery I.B."/>
            <person name="Cooney J.C."/>
            <person name="Kagawa T.F."/>
            <person name="Liu W."/>
            <person name="Song Y."/>
            <person name="Salvetti E."/>
            <person name="Wrobel A."/>
            <person name="Rasinkangas P."/>
            <person name="Parkhill J."/>
            <person name="Rea M.C."/>
            <person name="O'Sullivan O."/>
            <person name="Ritari J."/>
            <person name="Douillard F.P."/>
            <person name="Paul Ross R."/>
            <person name="Yang R."/>
            <person name="Briner A.E."/>
            <person name="Felis G.E."/>
            <person name="de Vos W.M."/>
            <person name="Barrangou R."/>
            <person name="Klaenhammer T.R."/>
            <person name="Caufield P.W."/>
            <person name="Cui Y."/>
            <person name="Zhang H."/>
            <person name="O'Toole P.W."/>
        </authorList>
    </citation>
    <scope>NUCLEOTIDE SEQUENCE [LARGE SCALE GENOMIC DNA]</scope>
    <source>
        <strain evidence="2 3">DSM 13343</strain>
    </source>
</reference>
<keyword evidence="3" id="KW-1185">Reference proteome</keyword>
<dbReference type="RefSeq" id="WP_056964475.1">
    <property type="nucleotide sequence ID" value="NZ_AZEU01000226.1"/>
</dbReference>
<dbReference type="EMBL" id="AZEU01000226">
    <property type="protein sequence ID" value="KRL42561.1"/>
    <property type="molecule type" value="Genomic_DNA"/>
</dbReference>
<gene>
    <name evidence="2" type="ORF">FD01_GL001881</name>
</gene>
<feature type="coiled-coil region" evidence="1">
    <location>
        <begin position="45"/>
        <end position="72"/>
    </location>
</feature>
<sequence length="295" mass="33027">MLDIKPIYQPAKLEISNFDDLAKSVTVLADKYKGMVVTDDTTTEARKSQAELNAAIKQIEDFRKAIKKEYNEPYNAFKASTDKLKASLEAAKQPIKDALDQYAEEAKRERRVMAKKDLNDILEARNLKPDDVEMQDAWFGTQLSKIERLKQMAAAADGVIAERKRIATERELVGMYAKVNNIDPSGWLVQVDEGVSIDRIKDGIAKAADERDLKAEQEAKRKEAEEAIAKAKQQQVGDKTIDAETGEVVTETPKSAADVVTDYHFGMNGTFAQAQDVANYMRLKGYDFWSEGGHE</sequence>
<dbReference type="Proteomes" id="UP000051790">
    <property type="component" value="Unassembled WGS sequence"/>
</dbReference>
<keyword evidence="1" id="KW-0175">Coiled coil</keyword>
<protein>
    <recommendedName>
        <fullName evidence="4">DUF1351 domain-containing protein</fullName>
    </recommendedName>
</protein>
<organism evidence="2 3">
    <name type="scientific">Lacticaseibacillus manihotivorans DSM 13343 = JCM 12514</name>
    <dbReference type="NCBI Taxonomy" id="1423769"/>
    <lineage>
        <taxon>Bacteria</taxon>
        <taxon>Bacillati</taxon>
        <taxon>Bacillota</taxon>
        <taxon>Bacilli</taxon>
        <taxon>Lactobacillales</taxon>
        <taxon>Lactobacillaceae</taxon>
        <taxon>Lacticaseibacillus</taxon>
    </lineage>
</organism>
<dbReference type="Pfam" id="PF07083">
    <property type="entry name" value="DUF1351"/>
    <property type="match status" value="1"/>
</dbReference>
<evidence type="ECO:0000313" key="3">
    <source>
        <dbReference type="Proteomes" id="UP000051790"/>
    </source>
</evidence>
<evidence type="ECO:0008006" key="4">
    <source>
        <dbReference type="Google" id="ProtNLM"/>
    </source>
</evidence>
<dbReference type="AlphaFoldDB" id="A0A0R1QDI9"/>
<accession>A0A0R1QDI9</accession>
<dbReference type="OrthoDB" id="2193070at2"/>